<name>A0A0C4F8B8_PUCT1</name>
<feature type="compositionally biased region" description="Basic and acidic residues" evidence="1">
    <location>
        <begin position="53"/>
        <end position="69"/>
    </location>
</feature>
<dbReference type="EMBL" id="ADAS02000171">
    <property type="protein sequence ID" value="OAV88525.1"/>
    <property type="molecule type" value="Genomic_DNA"/>
</dbReference>
<keyword evidence="4" id="KW-1185">Reference proteome</keyword>
<gene>
    <name evidence="2" type="ORF">PTTG_09410</name>
</gene>
<proteinExistence type="predicted"/>
<dbReference type="Proteomes" id="UP000005240">
    <property type="component" value="Unassembled WGS sequence"/>
</dbReference>
<dbReference type="EnsemblFungi" id="PTTG_09410-t43_1">
    <property type="protein sequence ID" value="PTTG_09410-t43_1-p1"/>
    <property type="gene ID" value="PTTG_09410"/>
</dbReference>
<feature type="compositionally biased region" description="Polar residues" evidence="1">
    <location>
        <begin position="1"/>
        <end position="17"/>
    </location>
</feature>
<evidence type="ECO:0000256" key="1">
    <source>
        <dbReference type="SAM" id="MobiDB-lite"/>
    </source>
</evidence>
<feature type="compositionally biased region" description="Low complexity" evidence="1">
    <location>
        <begin position="187"/>
        <end position="198"/>
    </location>
</feature>
<reference evidence="3 4" key="3">
    <citation type="journal article" date="2017" name="G3 (Bethesda)">
        <title>Comparative analysis highlights variable genome content of wheat rusts and divergence of the mating loci.</title>
        <authorList>
            <person name="Cuomo C.A."/>
            <person name="Bakkeren G."/>
            <person name="Khalil H.B."/>
            <person name="Panwar V."/>
            <person name="Joly D."/>
            <person name="Linning R."/>
            <person name="Sakthikumar S."/>
            <person name="Song X."/>
            <person name="Adiconis X."/>
            <person name="Fan L."/>
            <person name="Goldberg J.M."/>
            <person name="Levin J.Z."/>
            <person name="Young S."/>
            <person name="Zeng Q."/>
            <person name="Anikster Y."/>
            <person name="Bruce M."/>
            <person name="Wang M."/>
            <person name="Yin C."/>
            <person name="McCallum B."/>
            <person name="Szabo L.J."/>
            <person name="Hulbert S."/>
            <person name="Chen X."/>
            <person name="Fellers J.P."/>
        </authorList>
    </citation>
    <scope>NUCLEOTIDE SEQUENCE</scope>
    <source>
        <strain evidence="4">Isolate 1-1 / race 1 (BBBD)</strain>
        <strain evidence="3">isolate 1-1 / race 1 (BBBD)</strain>
    </source>
</reference>
<feature type="compositionally biased region" description="Low complexity" evidence="1">
    <location>
        <begin position="71"/>
        <end position="92"/>
    </location>
</feature>
<evidence type="ECO:0000313" key="3">
    <source>
        <dbReference type="EnsemblFungi" id="PTTG_09410-t43_1-p1"/>
    </source>
</evidence>
<dbReference type="AlphaFoldDB" id="A0A0C4F8B8"/>
<evidence type="ECO:0000313" key="4">
    <source>
        <dbReference type="Proteomes" id="UP000005240"/>
    </source>
</evidence>
<organism evidence="2">
    <name type="scientific">Puccinia triticina (isolate 1-1 / race 1 (BBBD))</name>
    <name type="common">Brown leaf rust fungus</name>
    <dbReference type="NCBI Taxonomy" id="630390"/>
    <lineage>
        <taxon>Eukaryota</taxon>
        <taxon>Fungi</taxon>
        <taxon>Dikarya</taxon>
        <taxon>Basidiomycota</taxon>
        <taxon>Pucciniomycotina</taxon>
        <taxon>Pucciniomycetes</taxon>
        <taxon>Pucciniales</taxon>
        <taxon>Pucciniaceae</taxon>
        <taxon>Puccinia</taxon>
    </lineage>
</organism>
<feature type="compositionally biased region" description="Low complexity" evidence="1">
    <location>
        <begin position="38"/>
        <end position="52"/>
    </location>
</feature>
<dbReference type="VEuPathDB" id="FungiDB:PTTG_09410"/>
<reference evidence="2" key="2">
    <citation type="submission" date="2016-05" db="EMBL/GenBank/DDBJ databases">
        <title>Comparative analysis highlights variable genome content of wheat rusts and divergence of the mating loci.</title>
        <authorList>
            <person name="Cuomo C.A."/>
            <person name="Bakkeren G."/>
            <person name="Szabo L."/>
            <person name="Khalil H."/>
            <person name="Joly D."/>
            <person name="Goldberg J."/>
            <person name="Young S."/>
            <person name="Zeng Q."/>
            <person name="Fellers J."/>
        </authorList>
    </citation>
    <scope>NUCLEOTIDE SEQUENCE [LARGE SCALE GENOMIC DNA]</scope>
    <source>
        <strain evidence="2">1-1 BBBD Race 1</strain>
    </source>
</reference>
<feature type="region of interest" description="Disordered" evidence="1">
    <location>
        <begin position="144"/>
        <end position="208"/>
    </location>
</feature>
<reference evidence="3" key="4">
    <citation type="submission" date="2025-05" db="UniProtKB">
        <authorList>
            <consortium name="EnsemblFungi"/>
        </authorList>
    </citation>
    <scope>IDENTIFICATION</scope>
    <source>
        <strain evidence="3">isolate 1-1 / race 1 (BBBD)</strain>
    </source>
</reference>
<accession>A0A0C4F8B8</accession>
<dbReference type="OrthoDB" id="2504967at2759"/>
<evidence type="ECO:0000313" key="2">
    <source>
        <dbReference type="EMBL" id="OAV88525.1"/>
    </source>
</evidence>
<protein>
    <submittedName>
        <fullName evidence="2 3">Uncharacterized protein</fullName>
    </submittedName>
</protein>
<sequence length="208" mass="23016">MWSSNNRTNSKRLTPNLKQLKLVAKVPESQPTQSPQGSDSSSTAESATSSSTWRKELRLTRVVERERKKLSTVTTSSCSSTSTSYSRTSSRVPPTPSDLPRLDDRLSLLDEKLEVVENMFSARKQMFDLLGKDSERLNLDLQKEIKRDSQAPQPSEVEPVTTIKPIEQTEPTPAPSELVATTEDPKGSAQASDDSAAAGWGGYFKKLW</sequence>
<reference evidence="2" key="1">
    <citation type="submission" date="2009-11" db="EMBL/GenBank/DDBJ databases">
        <authorList>
            <consortium name="The Broad Institute Genome Sequencing Platform"/>
            <person name="Ward D."/>
            <person name="Feldgarden M."/>
            <person name="Earl A."/>
            <person name="Young S.K."/>
            <person name="Zeng Q."/>
            <person name="Koehrsen M."/>
            <person name="Alvarado L."/>
            <person name="Berlin A."/>
            <person name="Bochicchio J."/>
            <person name="Borenstein D."/>
            <person name="Chapman S.B."/>
            <person name="Chen Z."/>
            <person name="Engels R."/>
            <person name="Freedman E."/>
            <person name="Gellesch M."/>
            <person name="Goldberg J."/>
            <person name="Griggs A."/>
            <person name="Gujja S."/>
            <person name="Heilman E."/>
            <person name="Heiman D."/>
            <person name="Hepburn T."/>
            <person name="Howarth C."/>
            <person name="Jen D."/>
            <person name="Larson L."/>
            <person name="Lewis B."/>
            <person name="Mehta T."/>
            <person name="Park D."/>
            <person name="Pearson M."/>
            <person name="Roberts A."/>
            <person name="Saif S."/>
            <person name="Shea T."/>
            <person name="Shenoy N."/>
            <person name="Sisk P."/>
            <person name="Stolte C."/>
            <person name="Sykes S."/>
            <person name="Thomson T."/>
            <person name="Walk T."/>
            <person name="White J."/>
            <person name="Yandava C."/>
            <person name="Izard J."/>
            <person name="Baranova O.V."/>
            <person name="Blanton J.M."/>
            <person name="Tanner A.C."/>
            <person name="Dewhirst F.E."/>
            <person name="Haas B."/>
            <person name="Nusbaum C."/>
            <person name="Birren B."/>
        </authorList>
    </citation>
    <scope>NUCLEOTIDE SEQUENCE [LARGE SCALE GENOMIC DNA]</scope>
    <source>
        <strain evidence="2">1-1 BBBD Race 1</strain>
    </source>
</reference>
<feature type="region of interest" description="Disordered" evidence="1">
    <location>
        <begin position="1"/>
        <end position="99"/>
    </location>
</feature>